<organism evidence="4">
    <name type="scientific">marine sediment metagenome</name>
    <dbReference type="NCBI Taxonomy" id="412755"/>
    <lineage>
        <taxon>unclassified sequences</taxon>
        <taxon>metagenomes</taxon>
        <taxon>ecological metagenomes</taxon>
    </lineage>
</organism>
<dbReference type="PRINTS" id="PR00508">
    <property type="entry name" value="S21N4MTFRASE"/>
</dbReference>
<gene>
    <name evidence="4" type="ORF">S01H4_39925</name>
</gene>
<reference evidence="4" key="1">
    <citation type="journal article" date="2014" name="Front. Microbiol.">
        <title>High frequency of phylogenetically diverse reductive dehalogenase-homologous genes in deep subseafloor sedimentary metagenomes.</title>
        <authorList>
            <person name="Kawai M."/>
            <person name="Futagami T."/>
            <person name="Toyoda A."/>
            <person name="Takaki Y."/>
            <person name="Nishi S."/>
            <person name="Hori S."/>
            <person name="Arai W."/>
            <person name="Tsubouchi T."/>
            <person name="Morono Y."/>
            <person name="Uchiyama I."/>
            <person name="Ito T."/>
            <person name="Fujiyama A."/>
            <person name="Inagaki F."/>
            <person name="Takami H."/>
        </authorList>
    </citation>
    <scope>NUCLEOTIDE SEQUENCE</scope>
    <source>
        <strain evidence="4">Expedition CK06-06</strain>
    </source>
</reference>
<keyword evidence="1" id="KW-0489">Methyltransferase</keyword>
<feature type="non-terminal residue" evidence="4">
    <location>
        <position position="1"/>
    </location>
</feature>
<comment type="caution">
    <text evidence="4">The sequence shown here is derived from an EMBL/GenBank/DDBJ whole genome shotgun (WGS) entry which is preliminary data.</text>
</comment>
<dbReference type="InterPro" id="IPR002941">
    <property type="entry name" value="DNA_methylase_N4/N6"/>
</dbReference>
<sequence>WVYRSNIGHSPNRFTTAHRSILHARKTKNSVFYKDNVAEPYINQDDKRIKGRIESGSKGRAPYSWFYADLVKNVTKDKDLINHPCVIPDKISALLIQSVTMPGDTVLILFAGSGSEIDVCRKLERNWISAELSKNYCERIQKQLDNQILVFGDI</sequence>
<evidence type="ECO:0000256" key="1">
    <source>
        <dbReference type="ARBA" id="ARBA00022603"/>
    </source>
</evidence>
<name>X1C721_9ZZZZ</name>
<evidence type="ECO:0000259" key="3">
    <source>
        <dbReference type="Pfam" id="PF01555"/>
    </source>
</evidence>
<protein>
    <recommendedName>
        <fullName evidence="3">DNA methylase N-4/N-6 domain-containing protein</fullName>
    </recommendedName>
</protein>
<dbReference type="AlphaFoldDB" id="X1C721"/>
<evidence type="ECO:0000313" key="4">
    <source>
        <dbReference type="EMBL" id="GAH03177.1"/>
    </source>
</evidence>
<evidence type="ECO:0000256" key="2">
    <source>
        <dbReference type="ARBA" id="ARBA00022679"/>
    </source>
</evidence>
<dbReference type="EMBL" id="BART01021690">
    <property type="protein sequence ID" value="GAH03177.1"/>
    <property type="molecule type" value="Genomic_DNA"/>
</dbReference>
<dbReference type="Gene3D" id="3.40.50.150">
    <property type="entry name" value="Vaccinia Virus protein VP39"/>
    <property type="match status" value="1"/>
</dbReference>
<keyword evidence="2" id="KW-0808">Transferase</keyword>
<dbReference type="GO" id="GO:0008170">
    <property type="term" value="F:N-methyltransferase activity"/>
    <property type="evidence" value="ECO:0007669"/>
    <property type="project" value="InterPro"/>
</dbReference>
<proteinExistence type="predicted"/>
<dbReference type="InterPro" id="IPR029063">
    <property type="entry name" value="SAM-dependent_MTases_sf"/>
</dbReference>
<dbReference type="GO" id="GO:0003677">
    <property type="term" value="F:DNA binding"/>
    <property type="evidence" value="ECO:0007669"/>
    <property type="project" value="InterPro"/>
</dbReference>
<dbReference type="SUPFAM" id="SSF53335">
    <property type="entry name" value="S-adenosyl-L-methionine-dependent methyltransferases"/>
    <property type="match status" value="1"/>
</dbReference>
<dbReference type="GO" id="GO:0032259">
    <property type="term" value="P:methylation"/>
    <property type="evidence" value="ECO:0007669"/>
    <property type="project" value="UniProtKB-KW"/>
</dbReference>
<dbReference type="InterPro" id="IPR001091">
    <property type="entry name" value="RM_Methyltransferase"/>
</dbReference>
<accession>X1C721</accession>
<dbReference type="Pfam" id="PF01555">
    <property type="entry name" value="N6_N4_Mtase"/>
    <property type="match status" value="1"/>
</dbReference>
<feature type="domain" description="DNA methylase N-4/N-6" evidence="3">
    <location>
        <begin position="1"/>
        <end position="141"/>
    </location>
</feature>